<gene>
    <name evidence="2" type="ORF">J3R30DRAFT_616717</name>
</gene>
<dbReference type="PANTHER" id="PTHR46572:SF1">
    <property type="entry name" value="RHO1 GUANINE NUCLEOTIDE EXCHANGE FACTOR TUS1"/>
    <property type="match status" value="1"/>
</dbReference>
<evidence type="ECO:0000313" key="2">
    <source>
        <dbReference type="EMBL" id="KAJ4474844.1"/>
    </source>
</evidence>
<dbReference type="Proteomes" id="UP001150266">
    <property type="component" value="Unassembled WGS sequence"/>
</dbReference>
<keyword evidence="3" id="KW-1185">Reference proteome</keyword>
<evidence type="ECO:0000313" key="3">
    <source>
        <dbReference type="Proteomes" id="UP001150266"/>
    </source>
</evidence>
<accession>A0A9W9DKJ6</accession>
<dbReference type="AlphaFoldDB" id="A0A9W9DKJ6"/>
<dbReference type="InterPro" id="IPR052233">
    <property type="entry name" value="Rho-type_GEFs"/>
</dbReference>
<evidence type="ECO:0008006" key="4">
    <source>
        <dbReference type="Google" id="ProtNLM"/>
    </source>
</evidence>
<dbReference type="InterPro" id="IPR035899">
    <property type="entry name" value="DBL_dom_sf"/>
</dbReference>
<feature type="region of interest" description="Disordered" evidence="1">
    <location>
        <begin position="85"/>
        <end position="206"/>
    </location>
</feature>
<feature type="compositionally biased region" description="Low complexity" evidence="1">
    <location>
        <begin position="170"/>
        <end position="185"/>
    </location>
</feature>
<dbReference type="PANTHER" id="PTHR46572">
    <property type="entry name" value="RHO1 GDP-GTP EXCHANGE PROTEIN 1-RELATED"/>
    <property type="match status" value="1"/>
</dbReference>
<feature type="region of interest" description="Disordered" evidence="1">
    <location>
        <begin position="19"/>
        <end position="63"/>
    </location>
</feature>
<dbReference type="SUPFAM" id="SSF48065">
    <property type="entry name" value="DBL homology domain (DH-domain)"/>
    <property type="match status" value="1"/>
</dbReference>
<feature type="compositionally biased region" description="Polar residues" evidence="1">
    <location>
        <begin position="133"/>
        <end position="156"/>
    </location>
</feature>
<dbReference type="EMBL" id="JAOTPV010000015">
    <property type="protein sequence ID" value="KAJ4474844.1"/>
    <property type="molecule type" value="Genomic_DNA"/>
</dbReference>
<organism evidence="2 3">
    <name type="scientific">Lentinula aciculospora</name>
    <dbReference type="NCBI Taxonomy" id="153920"/>
    <lineage>
        <taxon>Eukaryota</taxon>
        <taxon>Fungi</taxon>
        <taxon>Dikarya</taxon>
        <taxon>Basidiomycota</taxon>
        <taxon>Agaricomycotina</taxon>
        <taxon>Agaricomycetes</taxon>
        <taxon>Agaricomycetidae</taxon>
        <taxon>Agaricales</taxon>
        <taxon>Marasmiineae</taxon>
        <taxon>Omphalotaceae</taxon>
        <taxon>Lentinula</taxon>
    </lineage>
</organism>
<proteinExistence type="predicted"/>
<feature type="compositionally biased region" description="Pro residues" evidence="1">
    <location>
        <begin position="42"/>
        <end position="52"/>
    </location>
</feature>
<feature type="compositionally biased region" description="Polar residues" evidence="1">
    <location>
        <begin position="220"/>
        <end position="235"/>
    </location>
</feature>
<sequence>MSDHPEYADYSDYAAYSAYTDETTPEYTPNPTTSNSSDITTPTPPYSTPPPVSLNAPLSENIGNRTDTELEVLFDKVWTGYGAGELKNYENHGFPGLDSEGSGYVNAYGVGPSSPASRNSSYTASSPTSASRNTSYSSTGISASTNPTSITSNGFQSTSTPSASRPPPLSSSALAHSSTPRSSRPLPLPPGAHGPSSATIPPSLSSASAHSTAASIFRNSIASGSDGRNTPTLDSPISARGRQLPAAPGATSPVSSIVSPAAYFDSVYVAPSSAGAIPPPPPLGLGLGSGPPLSAGLNSAGLSSAGLGLGSAGIYSPGYASSEDPYGTGGNHTPVAGGNSSATIRDNNEQFWEDEIRAGPSQQQPSSSNPGLVSPQSYEQFEQYTSPYAYDEYEGYIDDDASSSSSSFASRYVNFSLLSHIAVQLKDKVPRGTHVKGSIPYPGGFTGKDIVSTIQSLIQRELLINHGVSTSDRRAALQVARSLQSQLFFYEDVYMFLDDLDGGAGSSSAQPSSPSEPTELPTGIITALTKCYSPDCVEGMTCYSPRCPRKGDSILGPSSNSLLRGGGSLVAIDPNLSTSGLTSKVRDRGEEWIKSVPNEVLVNLPESEVNRQTIIHKLISKEEQYLADLDTIEAVFIRPLRDANPPIIKAHRTGGPSASSSPTSVLNPQVNQLAALNSLNSSFGSNG</sequence>
<comment type="caution">
    <text evidence="2">The sequence shown here is derived from an EMBL/GenBank/DDBJ whole genome shotgun (WGS) entry which is preliminary data.</text>
</comment>
<feature type="compositionally biased region" description="Low complexity" evidence="1">
    <location>
        <begin position="19"/>
        <end position="41"/>
    </location>
</feature>
<dbReference type="Gene3D" id="1.20.900.10">
    <property type="entry name" value="Dbl homology (DH) domain"/>
    <property type="match status" value="1"/>
</dbReference>
<reference evidence="2" key="1">
    <citation type="submission" date="2022-08" db="EMBL/GenBank/DDBJ databases">
        <title>A Global Phylogenomic Analysis of the Shiitake Genus Lentinula.</title>
        <authorList>
            <consortium name="DOE Joint Genome Institute"/>
            <person name="Sierra-Patev S."/>
            <person name="Min B."/>
            <person name="Naranjo-Ortiz M."/>
            <person name="Looney B."/>
            <person name="Konkel Z."/>
            <person name="Slot J.C."/>
            <person name="Sakamoto Y."/>
            <person name="Steenwyk J.L."/>
            <person name="Rokas A."/>
            <person name="Carro J."/>
            <person name="Camarero S."/>
            <person name="Ferreira P."/>
            <person name="Molpeceres G."/>
            <person name="Ruiz-Duenas F.J."/>
            <person name="Serrano A."/>
            <person name="Henrissat B."/>
            <person name="Drula E."/>
            <person name="Hughes K.W."/>
            <person name="Mata J.L."/>
            <person name="Ishikawa N.K."/>
            <person name="Vargas-Isla R."/>
            <person name="Ushijima S."/>
            <person name="Smith C.A."/>
            <person name="Ahrendt S."/>
            <person name="Andreopoulos W."/>
            <person name="He G."/>
            <person name="Labutti K."/>
            <person name="Lipzen A."/>
            <person name="Ng V."/>
            <person name="Riley R."/>
            <person name="Sandor L."/>
            <person name="Barry K."/>
            <person name="Martinez A.T."/>
            <person name="Xiao Y."/>
            <person name="Gibbons J.G."/>
            <person name="Terashima K."/>
            <person name="Grigoriev I.V."/>
            <person name="Hibbett D.S."/>
        </authorList>
    </citation>
    <scope>NUCLEOTIDE SEQUENCE</scope>
    <source>
        <strain evidence="2">JLM2183</strain>
    </source>
</reference>
<name>A0A9W9DKJ6_9AGAR</name>
<feature type="region of interest" description="Disordered" evidence="1">
    <location>
        <begin position="220"/>
        <end position="253"/>
    </location>
</feature>
<feature type="compositionally biased region" description="Low complexity" evidence="1">
    <location>
        <begin position="112"/>
        <end position="132"/>
    </location>
</feature>
<protein>
    <recommendedName>
        <fullName evidence="4">DH domain-containing protein</fullName>
    </recommendedName>
</protein>
<dbReference type="OrthoDB" id="2272012at2759"/>
<evidence type="ECO:0000256" key="1">
    <source>
        <dbReference type="SAM" id="MobiDB-lite"/>
    </source>
</evidence>